<name>A0A6A6R2Q3_9PEZI</name>
<dbReference type="PANTHER" id="PTHR43544:SF32">
    <property type="entry name" value="CHAIN DEHYDROGENASE, PUTATIVE (AFU_ORTHOLOGUE AFUA_5G01530)-RELATED"/>
    <property type="match status" value="1"/>
</dbReference>
<sequence>MSGNTIVLITGGNTGIGYESVKALYVSSKGPYTILLSGRSIEKVNNAIATLEKEFSDTASKLVPLQLDIESDESITAAFETVKSSVGYIDVLINNAGAQFDTDMADGSPASIRTAMNRAYNLNVTSTQVLTVVFEPLLLKSKSPRLLFVTSGLSSLTTATAGLHPRPGITYPFGYRCSKTAMNMQMLGWCNRLKEHGVKIWCISPGLLATGLAGNPEAMKKMGAENADVGGIFIKDVIEGVRDDRVGLVVNRAGVQPW</sequence>
<reference evidence="2" key="1">
    <citation type="journal article" date="2020" name="Stud. Mycol.">
        <title>101 Dothideomycetes genomes: a test case for predicting lifestyles and emergence of pathogens.</title>
        <authorList>
            <person name="Haridas S."/>
            <person name="Albert R."/>
            <person name="Binder M."/>
            <person name="Bloem J."/>
            <person name="Labutti K."/>
            <person name="Salamov A."/>
            <person name="Andreopoulos B."/>
            <person name="Baker S."/>
            <person name="Barry K."/>
            <person name="Bills G."/>
            <person name="Bluhm B."/>
            <person name="Cannon C."/>
            <person name="Castanera R."/>
            <person name="Culley D."/>
            <person name="Daum C."/>
            <person name="Ezra D."/>
            <person name="Gonzalez J."/>
            <person name="Henrissat B."/>
            <person name="Kuo A."/>
            <person name="Liang C."/>
            <person name="Lipzen A."/>
            <person name="Lutzoni F."/>
            <person name="Magnuson J."/>
            <person name="Mondo S."/>
            <person name="Nolan M."/>
            <person name="Ohm R."/>
            <person name="Pangilinan J."/>
            <person name="Park H.-J."/>
            <person name="Ramirez L."/>
            <person name="Alfaro M."/>
            <person name="Sun H."/>
            <person name="Tritt A."/>
            <person name="Yoshinaga Y."/>
            <person name="Zwiers L.-H."/>
            <person name="Turgeon B."/>
            <person name="Goodwin S."/>
            <person name="Spatafora J."/>
            <person name="Crous P."/>
            <person name="Grigoriev I."/>
        </authorList>
    </citation>
    <scope>NUCLEOTIDE SEQUENCE</scope>
    <source>
        <strain evidence="2">CBS 269.34</strain>
    </source>
</reference>
<proteinExistence type="inferred from homology"/>
<dbReference type="PRINTS" id="PR00081">
    <property type="entry name" value="GDHRDH"/>
</dbReference>
<evidence type="ECO:0000313" key="3">
    <source>
        <dbReference type="Proteomes" id="UP000799750"/>
    </source>
</evidence>
<organism evidence="2 3">
    <name type="scientific">Lophium mytilinum</name>
    <dbReference type="NCBI Taxonomy" id="390894"/>
    <lineage>
        <taxon>Eukaryota</taxon>
        <taxon>Fungi</taxon>
        <taxon>Dikarya</taxon>
        <taxon>Ascomycota</taxon>
        <taxon>Pezizomycotina</taxon>
        <taxon>Dothideomycetes</taxon>
        <taxon>Pleosporomycetidae</taxon>
        <taxon>Mytilinidiales</taxon>
        <taxon>Mytilinidiaceae</taxon>
        <taxon>Lophium</taxon>
    </lineage>
</organism>
<dbReference type="Pfam" id="PF00106">
    <property type="entry name" value="adh_short"/>
    <property type="match status" value="1"/>
</dbReference>
<keyword evidence="3" id="KW-1185">Reference proteome</keyword>
<dbReference type="InterPro" id="IPR051468">
    <property type="entry name" value="Fungal_SecMetab_SDRs"/>
</dbReference>
<evidence type="ECO:0000313" key="2">
    <source>
        <dbReference type="EMBL" id="KAF2498190.1"/>
    </source>
</evidence>
<accession>A0A6A6R2Q3</accession>
<dbReference type="OrthoDB" id="1933717at2759"/>
<dbReference type="Proteomes" id="UP000799750">
    <property type="component" value="Unassembled WGS sequence"/>
</dbReference>
<dbReference type="EMBL" id="MU004185">
    <property type="protein sequence ID" value="KAF2498190.1"/>
    <property type="molecule type" value="Genomic_DNA"/>
</dbReference>
<feature type="non-terminal residue" evidence="2">
    <location>
        <position position="258"/>
    </location>
</feature>
<dbReference type="InterPro" id="IPR036291">
    <property type="entry name" value="NAD(P)-bd_dom_sf"/>
</dbReference>
<gene>
    <name evidence="2" type="ORF">BU16DRAFT_480924</name>
</gene>
<dbReference type="AlphaFoldDB" id="A0A6A6R2Q3"/>
<dbReference type="GO" id="GO:0005737">
    <property type="term" value="C:cytoplasm"/>
    <property type="evidence" value="ECO:0007669"/>
    <property type="project" value="TreeGrafter"/>
</dbReference>
<protein>
    <submittedName>
        <fullName evidence="2">NAD(P)-binding protein</fullName>
    </submittedName>
</protein>
<comment type="similarity">
    <text evidence="1">Belongs to the short-chain dehydrogenases/reductases (SDR) family.</text>
</comment>
<dbReference type="SUPFAM" id="SSF51735">
    <property type="entry name" value="NAD(P)-binding Rossmann-fold domains"/>
    <property type="match status" value="1"/>
</dbReference>
<dbReference type="GO" id="GO:0016491">
    <property type="term" value="F:oxidoreductase activity"/>
    <property type="evidence" value="ECO:0007669"/>
    <property type="project" value="TreeGrafter"/>
</dbReference>
<evidence type="ECO:0000256" key="1">
    <source>
        <dbReference type="ARBA" id="ARBA00006484"/>
    </source>
</evidence>
<dbReference type="GO" id="GO:0019748">
    <property type="term" value="P:secondary metabolic process"/>
    <property type="evidence" value="ECO:0007669"/>
    <property type="project" value="TreeGrafter"/>
</dbReference>
<dbReference type="InterPro" id="IPR002347">
    <property type="entry name" value="SDR_fam"/>
</dbReference>
<dbReference type="Gene3D" id="3.40.50.720">
    <property type="entry name" value="NAD(P)-binding Rossmann-like Domain"/>
    <property type="match status" value="1"/>
</dbReference>
<dbReference type="PANTHER" id="PTHR43544">
    <property type="entry name" value="SHORT-CHAIN DEHYDROGENASE/REDUCTASE"/>
    <property type="match status" value="1"/>
</dbReference>